<dbReference type="EMBL" id="BSTK01000009">
    <property type="protein sequence ID" value="GLY87934.1"/>
    <property type="molecule type" value="Genomic_DNA"/>
</dbReference>
<dbReference type="AlphaFoldDB" id="A0A9W6S5U6"/>
<sequence>MASTEHRTGETDAVVREWRAEDGWGVLDSAETPGGCWAHFSHIAADGYRELHAGQRVRLEWESPGQDGYDFRAVLVVPRR</sequence>
<reference evidence="1" key="1">
    <citation type="submission" date="2023-03" db="EMBL/GenBank/DDBJ databases">
        <title>Actinoallomurus iriomotensis NBRC 103684.</title>
        <authorList>
            <person name="Ichikawa N."/>
            <person name="Sato H."/>
            <person name="Tonouchi N."/>
        </authorList>
    </citation>
    <scope>NUCLEOTIDE SEQUENCE</scope>
    <source>
        <strain evidence="1">NBRC 103684</strain>
    </source>
</reference>
<evidence type="ECO:0000313" key="2">
    <source>
        <dbReference type="Proteomes" id="UP001165074"/>
    </source>
</evidence>
<proteinExistence type="predicted"/>
<dbReference type="SUPFAM" id="SSF50249">
    <property type="entry name" value="Nucleic acid-binding proteins"/>
    <property type="match status" value="1"/>
</dbReference>
<name>A0A9W6S5U6_9ACTN</name>
<dbReference type="Gene3D" id="2.40.50.140">
    <property type="entry name" value="Nucleic acid-binding proteins"/>
    <property type="match status" value="1"/>
</dbReference>
<gene>
    <name evidence="1" type="ORF">Airi02_058630</name>
</gene>
<organism evidence="1 2">
    <name type="scientific">Actinoallomurus iriomotensis</name>
    <dbReference type="NCBI Taxonomy" id="478107"/>
    <lineage>
        <taxon>Bacteria</taxon>
        <taxon>Bacillati</taxon>
        <taxon>Actinomycetota</taxon>
        <taxon>Actinomycetes</taxon>
        <taxon>Streptosporangiales</taxon>
        <taxon>Thermomonosporaceae</taxon>
        <taxon>Actinoallomurus</taxon>
    </lineage>
</organism>
<accession>A0A9W6S5U6</accession>
<dbReference type="InterPro" id="IPR012340">
    <property type="entry name" value="NA-bd_OB-fold"/>
</dbReference>
<dbReference type="Proteomes" id="UP001165074">
    <property type="component" value="Unassembled WGS sequence"/>
</dbReference>
<protein>
    <recommendedName>
        <fullName evidence="3">Cold shock domain-containing protein</fullName>
    </recommendedName>
</protein>
<comment type="caution">
    <text evidence="1">The sequence shown here is derived from an EMBL/GenBank/DDBJ whole genome shotgun (WGS) entry which is preliminary data.</text>
</comment>
<dbReference type="RefSeq" id="WP_285577382.1">
    <property type="nucleotide sequence ID" value="NZ_BSTK01000009.1"/>
</dbReference>
<evidence type="ECO:0000313" key="1">
    <source>
        <dbReference type="EMBL" id="GLY87934.1"/>
    </source>
</evidence>
<keyword evidence="2" id="KW-1185">Reference proteome</keyword>
<evidence type="ECO:0008006" key="3">
    <source>
        <dbReference type="Google" id="ProtNLM"/>
    </source>
</evidence>